<feature type="region of interest" description="Disordered" evidence="1">
    <location>
        <begin position="113"/>
        <end position="293"/>
    </location>
</feature>
<reference evidence="2" key="1">
    <citation type="submission" date="2020-02" db="EMBL/GenBank/DDBJ databases">
        <authorList>
            <person name="Meier V. D."/>
        </authorList>
    </citation>
    <scope>NUCLEOTIDE SEQUENCE</scope>
    <source>
        <strain evidence="2">AVDCRST_MAG56</strain>
    </source>
</reference>
<protein>
    <submittedName>
        <fullName evidence="2">Uncharacterized protein</fullName>
    </submittedName>
</protein>
<organism evidence="2">
    <name type="scientific">uncultured Cytophagales bacterium</name>
    <dbReference type="NCBI Taxonomy" id="158755"/>
    <lineage>
        <taxon>Bacteria</taxon>
        <taxon>Pseudomonadati</taxon>
        <taxon>Bacteroidota</taxon>
        <taxon>Sphingobacteriia</taxon>
        <taxon>Sphingobacteriales</taxon>
        <taxon>environmental samples</taxon>
    </lineage>
</organism>
<dbReference type="AlphaFoldDB" id="A0A6J4JNF0"/>
<proteinExistence type="predicted"/>
<dbReference type="EMBL" id="CADCTQ010000325">
    <property type="protein sequence ID" value="CAA9283089.1"/>
    <property type="molecule type" value="Genomic_DNA"/>
</dbReference>
<sequence length="399" mass="43856">GNLCLYGSRRTHRADRGGAARRGAAPDQLHLRRRRAGPVPVLLLLRPLHRRRPALPHGRTLPRPGAGAGRPEALPEGLQDRLPRLPVVQPGPLPGVCPPERIPRHGYQRLPGRHRRGAVRAHAGQAPGRRRGHEQRGAGRRPLLPGPPAIHGGRSPLPGAARGRDGRNGRNRCRRRPFLAVSHHGQPRVPGRLARFGHGAGVPGGPGRTRHCPRAVPRDHPPGRRVRAQAPARPAQRPLPDPAGRQARTHPVLAVLRRPGRGLRPVPGRRGVARPRAGPTGGGRARRLRRAHPRRPAYRRRRPVLRRRGGGRHVRQVVPARGRPGLPRRRRLLVRADHCLRPARAGGRRPLRGVPQRAAAGFAHVAYFLRLGHDRHGHFADEVRAAQPAAPRWTAADRV</sequence>
<feature type="compositionally biased region" description="Gly residues" evidence="1">
    <location>
        <begin position="198"/>
        <end position="207"/>
    </location>
</feature>
<gene>
    <name evidence="2" type="ORF">AVDCRST_MAG56-4013</name>
</gene>
<evidence type="ECO:0000256" key="1">
    <source>
        <dbReference type="SAM" id="MobiDB-lite"/>
    </source>
</evidence>
<feature type="compositionally biased region" description="Low complexity" evidence="1">
    <location>
        <begin position="252"/>
        <end position="278"/>
    </location>
</feature>
<feature type="compositionally biased region" description="Low complexity" evidence="1">
    <location>
        <begin position="228"/>
        <end position="238"/>
    </location>
</feature>
<name>A0A6J4JNF0_9SPHI</name>
<accession>A0A6J4JNF0</accession>
<feature type="compositionally biased region" description="Basic residues" evidence="1">
    <location>
        <begin position="284"/>
        <end position="293"/>
    </location>
</feature>
<feature type="non-terminal residue" evidence="2">
    <location>
        <position position="1"/>
    </location>
</feature>
<feature type="region of interest" description="Disordered" evidence="1">
    <location>
        <begin position="1"/>
        <end position="25"/>
    </location>
</feature>
<evidence type="ECO:0000313" key="2">
    <source>
        <dbReference type="EMBL" id="CAA9283089.1"/>
    </source>
</evidence>
<feature type="region of interest" description="Disordered" evidence="1">
    <location>
        <begin position="53"/>
        <end position="76"/>
    </location>
</feature>
<feature type="non-terminal residue" evidence="2">
    <location>
        <position position="399"/>
    </location>
</feature>